<dbReference type="InterPro" id="IPR027417">
    <property type="entry name" value="P-loop_NTPase"/>
</dbReference>
<dbReference type="Proteomes" id="UP000355283">
    <property type="component" value="Unassembled WGS sequence"/>
</dbReference>
<keyword evidence="2" id="KW-0813">Transport</keyword>
<dbReference type="OrthoDB" id="66620at2759"/>
<dbReference type="PANTHER" id="PTHR48041:SF41">
    <property type="entry name" value="ABC TRANSPORTER G FAMILY"/>
    <property type="match status" value="1"/>
</dbReference>
<evidence type="ECO:0000259" key="10">
    <source>
        <dbReference type="PROSITE" id="PS50893"/>
    </source>
</evidence>
<feature type="transmembrane region" description="Helical" evidence="9">
    <location>
        <begin position="545"/>
        <end position="570"/>
    </location>
</feature>
<evidence type="ECO:0000313" key="11">
    <source>
        <dbReference type="EMBL" id="TFJ83463.1"/>
    </source>
</evidence>
<keyword evidence="5" id="KW-0067">ATP-binding</keyword>
<accession>A0A4D9D0J8</accession>
<evidence type="ECO:0000256" key="5">
    <source>
        <dbReference type="ARBA" id="ARBA00022840"/>
    </source>
</evidence>
<sequence length="738" mass="79652">MRPRATKGQLQPPSRPPHHVPLLSAVKLPGLLAVTLLALLLPFTHGGYWWQGNSNTALSATSHERVSPVRLDWEGITCELQVKTEEGSKNLLSQVTGHAEPGRLLAILGPSGSGKTTLLNVLAGQVPASNALTLSGRLYVNGQLLSASPSSSFSSSVDYTQAYVRQQDLFYSQLTVRETLVMAARLRLPPSLTLREKTSLVDRLLKRLGLAKAADTIVGDDKVRGISGGEKKRLSLACELLGSPSLIFADEPTSGLDSYQSLRVMENLKDLATQGGHTVVISIHQPRSSIFTLFDDVVLMTEGEVVYAGEAAKMVPYFASLGYPCPKNFNPAEHVLDLVSVDYTTSESEVLSRTRVAALLASHRARLPSLLSSIQSSRDAHALSSTSSSPDGGGLVVKSAGTRLQRPGRFEQCRLLFTRSWRQITRSTGANMARAASNIFSALVFGTLFFQMGRGQSSVQDRMGLLQVAAINAAMSSLIKTITVFIKERLIVARERSSGKGSSYGPGPYFISKLAAELPVTALFPCLFGGIMYPLAGLQMTTRKFLTFLGVLIIESYAAAGFGMFVGTLVPSVDAGLAVAPAVMVLFIVLGGYYVNEKSVPVALRWIQDVSLIKYAFEALCINEFQGLEFEQEKRLGPGPPQVAKGEQVLQRLNFHESTVTRAVVRQSALAGVSYLLTYLMLALKKPKFQRVLSPEDMQKGKKKKMKGEKKAKGQIQGKSGQAGVPVVEAPSSVRVGL</sequence>
<feature type="compositionally biased region" description="Basic residues" evidence="8">
    <location>
        <begin position="701"/>
        <end position="710"/>
    </location>
</feature>
<keyword evidence="6 9" id="KW-1133">Transmembrane helix</keyword>
<dbReference type="InterPro" id="IPR013525">
    <property type="entry name" value="ABC2_TM"/>
</dbReference>
<proteinExistence type="predicted"/>
<dbReference type="Gene3D" id="3.40.50.300">
    <property type="entry name" value="P-loop containing nucleotide triphosphate hydrolases"/>
    <property type="match status" value="1"/>
</dbReference>
<comment type="subcellular location">
    <subcellularLocation>
        <location evidence="1">Membrane</location>
        <topology evidence="1">Multi-pass membrane protein</topology>
    </subcellularLocation>
</comment>
<dbReference type="InterPro" id="IPR050352">
    <property type="entry name" value="ABCG_transporters"/>
</dbReference>
<feature type="region of interest" description="Disordered" evidence="8">
    <location>
        <begin position="695"/>
        <end position="738"/>
    </location>
</feature>
<evidence type="ECO:0000256" key="4">
    <source>
        <dbReference type="ARBA" id="ARBA00022741"/>
    </source>
</evidence>
<gene>
    <name evidence="11" type="ORF">NSK_005232</name>
</gene>
<evidence type="ECO:0000256" key="1">
    <source>
        <dbReference type="ARBA" id="ARBA00004141"/>
    </source>
</evidence>
<dbReference type="Pfam" id="PF00005">
    <property type="entry name" value="ABC_tran"/>
    <property type="match status" value="1"/>
</dbReference>
<dbReference type="AlphaFoldDB" id="A0A4D9D0J8"/>
<keyword evidence="12" id="KW-1185">Reference proteome</keyword>
<dbReference type="PANTHER" id="PTHR48041">
    <property type="entry name" value="ABC TRANSPORTER G FAMILY MEMBER 28"/>
    <property type="match status" value="1"/>
</dbReference>
<dbReference type="PROSITE" id="PS00211">
    <property type="entry name" value="ABC_TRANSPORTER_1"/>
    <property type="match status" value="1"/>
</dbReference>
<evidence type="ECO:0000256" key="2">
    <source>
        <dbReference type="ARBA" id="ARBA00022448"/>
    </source>
</evidence>
<evidence type="ECO:0000256" key="8">
    <source>
        <dbReference type="SAM" id="MobiDB-lite"/>
    </source>
</evidence>
<comment type="caution">
    <text evidence="11">The sequence shown here is derived from an EMBL/GenBank/DDBJ whole genome shotgun (WGS) entry which is preliminary data.</text>
</comment>
<dbReference type="InterPro" id="IPR017871">
    <property type="entry name" value="ABC_transporter-like_CS"/>
</dbReference>
<dbReference type="Pfam" id="PF01061">
    <property type="entry name" value="ABC2_membrane"/>
    <property type="match status" value="1"/>
</dbReference>
<dbReference type="FunFam" id="3.40.50.300:FF:000903">
    <property type="entry name" value="ABC transporter G family member 7"/>
    <property type="match status" value="1"/>
</dbReference>
<evidence type="ECO:0000256" key="9">
    <source>
        <dbReference type="SAM" id="Phobius"/>
    </source>
</evidence>
<dbReference type="GO" id="GO:0016887">
    <property type="term" value="F:ATP hydrolysis activity"/>
    <property type="evidence" value="ECO:0007669"/>
    <property type="project" value="InterPro"/>
</dbReference>
<dbReference type="GO" id="GO:0016020">
    <property type="term" value="C:membrane"/>
    <property type="evidence" value="ECO:0007669"/>
    <property type="project" value="UniProtKB-SubCell"/>
</dbReference>
<evidence type="ECO:0000256" key="3">
    <source>
        <dbReference type="ARBA" id="ARBA00022692"/>
    </source>
</evidence>
<dbReference type="EMBL" id="SDOX01000035">
    <property type="protein sequence ID" value="TFJ83463.1"/>
    <property type="molecule type" value="Genomic_DNA"/>
</dbReference>
<keyword evidence="7 9" id="KW-0472">Membrane</keyword>
<feature type="domain" description="ABC transporter" evidence="10">
    <location>
        <begin position="76"/>
        <end position="327"/>
    </location>
</feature>
<dbReference type="GO" id="GO:0005524">
    <property type="term" value="F:ATP binding"/>
    <property type="evidence" value="ECO:0007669"/>
    <property type="project" value="UniProtKB-KW"/>
</dbReference>
<organism evidence="11 12">
    <name type="scientific">Nannochloropsis salina CCMP1776</name>
    <dbReference type="NCBI Taxonomy" id="1027361"/>
    <lineage>
        <taxon>Eukaryota</taxon>
        <taxon>Sar</taxon>
        <taxon>Stramenopiles</taxon>
        <taxon>Ochrophyta</taxon>
        <taxon>Eustigmatophyceae</taxon>
        <taxon>Eustigmatales</taxon>
        <taxon>Monodopsidaceae</taxon>
        <taxon>Microchloropsis</taxon>
        <taxon>Microchloropsis salina</taxon>
    </lineage>
</organism>
<dbReference type="PROSITE" id="PS50893">
    <property type="entry name" value="ABC_TRANSPORTER_2"/>
    <property type="match status" value="1"/>
</dbReference>
<dbReference type="InterPro" id="IPR003593">
    <property type="entry name" value="AAA+_ATPase"/>
</dbReference>
<dbReference type="GO" id="GO:0140359">
    <property type="term" value="F:ABC-type transporter activity"/>
    <property type="evidence" value="ECO:0007669"/>
    <property type="project" value="InterPro"/>
</dbReference>
<keyword evidence="4" id="KW-0547">Nucleotide-binding</keyword>
<keyword evidence="3 9" id="KW-0812">Transmembrane</keyword>
<dbReference type="Pfam" id="PF19055">
    <property type="entry name" value="ABC2_membrane_7"/>
    <property type="match status" value="1"/>
</dbReference>
<dbReference type="SMART" id="SM00382">
    <property type="entry name" value="AAA"/>
    <property type="match status" value="1"/>
</dbReference>
<dbReference type="InterPro" id="IPR043926">
    <property type="entry name" value="ABCG_dom"/>
</dbReference>
<protein>
    <recommendedName>
        <fullName evidence="10">ABC transporter domain-containing protein</fullName>
    </recommendedName>
</protein>
<feature type="transmembrane region" description="Helical" evidence="9">
    <location>
        <begin position="577"/>
        <end position="595"/>
    </location>
</feature>
<dbReference type="SUPFAM" id="SSF52540">
    <property type="entry name" value="P-loop containing nucleoside triphosphate hydrolases"/>
    <property type="match status" value="1"/>
</dbReference>
<evidence type="ECO:0000313" key="12">
    <source>
        <dbReference type="Proteomes" id="UP000355283"/>
    </source>
</evidence>
<name>A0A4D9D0J8_9STRA</name>
<evidence type="ECO:0000256" key="7">
    <source>
        <dbReference type="ARBA" id="ARBA00023136"/>
    </source>
</evidence>
<evidence type="ECO:0000256" key="6">
    <source>
        <dbReference type="ARBA" id="ARBA00022989"/>
    </source>
</evidence>
<feature type="transmembrane region" description="Helical" evidence="9">
    <location>
        <begin position="507"/>
        <end position="533"/>
    </location>
</feature>
<dbReference type="CDD" id="cd03213">
    <property type="entry name" value="ABCG_EPDR"/>
    <property type="match status" value="1"/>
</dbReference>
<reference evidence="11 12" key="1">
    <citation type="submission" date="2019-01" db="EMBL/GenBank/DDBJ databases">
        <title>Nuclear Genome Assembly of the Microalgal Biofuel strain Nannochloropsis salina CCMP1776.</title>
        <authorList>
            <person name="Hovde B."/>
        </authorList>
    </citation>
    <scope>NUCLEOTIDE SEQUENCE [LARGE SCALE GENOMIC DNA]</scope>
    <source>
        <strain evidence="11 12">CCMP1776</strain>
    </source>
</reference>
<dbReference type="InterPro" id="IPR003439">
    <property type="entry name" value="ABC_transporter-like_ATP-bd"/>
</dbReference>